<dbReference type="AlphaFoldDB" id="A0A8H6IXG8"/>
<gene>
    <name evidence="2" type="ORF">CSOJ01_11706</name>
</gene>
<dbReference type="PANTHER" id="PTHR36848:SF2">
    <property type="entry name" value="SECRETED PROTEIN"/>
    <property type="match status" value="1"/>
</dbReference>
<evidence type="ECO:0000313" key="3">
    <source>
        <dbReference type="Proteomes" id="UP000652219"/>
    </source>
</evidence>
<name>A0A8H6IXG8_9PEZI</name>
<reference evidence="2 3" key="1">
    <citation type="journal article" date="2020" name="Phytopathology">
        <title>Genome Sequence Resources of Colletotrichum truncatum, C. plurivorum, C. musicola, and C. sojae: Four Species Pathogenic to Soybean (Glycine max).</title>
        <authorList>
            <person name="Rogerio F."/>
            <person name="Boufleur T.R."/>
            <person name="Ciampi-Guillardi M."/>
            <person name="Sukno S.A."/>
            <person name="Thon M.R."/>
            <person name="Massola Junior N.S."/>
            <person name="Baroncelli R."/>
        </authorList>
    </citation>
    <scope>NUCLEOTIDE SEQUENCE [LARGE SCALE GENOMIC DNA]</scope>
    <source>
        <strain evidence="2 3">LFN0009</strain>
    </source>
</reference>
<organism evidence="2 3">
    <name type="scientific">Colletotrichum sojae</name>
    <dbReference type="NCBI Taxonomy" id="2175907"/>
    <lineage>
        <taxon>Eukaryota</taxon>
        <taxon>Fungi</taxon>
        <taxon>Dikarya</taxon>
        <taxon>Ascomycota</taxon>
        <taxon>Pezizomycotina</taxon>
        <taxon>Sordariomycetes</taxon>
        <taxon>Hypocreomycetidae</taxon>
        <taxon>Glomerellales</taxon>
        <taxon>Glomerellaceae</taxon>
        <taxon>Colletotrichum</taxon>
        <taxon>Colletotrichum orchidearum species complex</taxon>
    </lineage>
</organism>
<proteinExistence type="predicted"/>
<sequence length="808" mass="87949">MKLLSFFTLESTFALLATCVQAEELRIHGQHNDNFLDPLAVQRPKFRYWLPDGSVDADVVRSDIRAAGGIGAGGVEFLPFYNYGGGLGPPPAGVNWSTYGFGTPAHLRLFAAALEAHNESGLAMDFSLGPNQGQGVPAEPDTEGLQWDLFAETLSIPVDGRLNGTIPGWGTGELVAAVSSLVDLVLDSESLEDITSSVSERGELSTESPDHAVSSERQLFFFYQKLSGEKNFHFDSNRTDTIWDRGSYTVDHFSSKGADTVRDFWERHMFVDGVQDVLAKVGNYGEHLFFYLMDLTERRKITTSNYWWSYTYLSPDNFNLPQAVVSDRILAPDGPRFQAMVVLGSQNLTDSGLRRLAEFAGEGLPLIIASGSPGRFPSENTTADRNAFEASLANLLQHKNVLQVPEGQIAEGLVFLNLTPRVGVRTNGTWYTTWRENCKAGMSYAYVFCDMQSASGEVVVESTGIPYFFDAWTGDRKPVLNYRKDGNKSIIPLDLAGNQTQIIAFSKKPLDGIELPNFFATELPSNVLGYAVNSTEALLHMGSSDRSAEVVLSCGSKICHRCMASGLFELGPWELELEHWEAPEDIRDVSTVASKRNSTHQLGKLVSWTIIPEATNSSGLGYYSANFTWPPKLAEDSNATTLGACIEFPAVLNAITVTVNGARLPPLDYARPAADIAPHRVDGENRVVAVIPSTMWNYIRSIFSGIENAGLAHLTNIGSDPDSKTENGLVGSVRIVPYEILRVGVSRDDVGCAGMLEAGSFSLCRQVSDGRGILPSSGKLFGSILAWGDAPQYVLGGLQQTPKTKAAS</sequence>
<comment type="caution">
    <text evidence="2">The sequence shown here is derived from an EMBL/GenBank/DDBJ whole genome shotgun (WGS) entry which is preliminary data.</text>
</comment>
<dbReference type="EMBL" id="WIGN01000278">
    <property type="protein sequence ID" value="KAF6802290.1"/>
    <property type="molecule type" value="Genomic_DNA"/>
</dbReference>
<dbReference type="Proteomes" id="UP000652219">
    <property type="component" value="Unassembled WGS sequence"/>
</dbReference>
<feature type="signal peptide" evidence="1">
    <location>
        <begin position="1"/>
        <end position="22"/>
    </location>
</feature>
<evidence type="ECO:0008006" key="4">
    <source>
        <dbReference type="Google" id="ProtNLM"/>
    </source>
</evidence>
<feature type="chain" id="PRO_5034094606" description="Secreted protein" evidence="1">
    <location>
        <begin position="23"/>
        <end position="808"/>
    </location>
</feature>
<keyword evidence="3" id="KW-1185">Reference proteome</keyword>
<dbReference type="InterPro" id="IPR053161">
    <property type="entry name" value="Ulvan_degrading_GH"/>
</dbReference>
<accession>A0A8H6IXG8</accession>
<evidence type="ECO:0000256" key="1">
    <source>
        <dbReference type="SAM" id="SignalP"/>
    </source>
</evidence>
<keyword evidence="1" id="KW-0732">Signal</keyword>
<evidence type="ECO:0000313" key="2">
    <source>
        <dbReference type="EMBL" id="KAF6802290.1"/>
    </source>
</evidence>
<dbReference type="PANTHER" id="PTHR36848">
    <property type="entry name" value="DNA-BINDING PROTEIN (PUTATIVE SECRETED PROTEIN)-RELATED"/>
    <property type="match status" value="1"/>
</dbReference>
<protein>
    <recommendedName>
        <fullName evidence="4">Secreted protein</fullName>
    </recommendedName>
</protein>